<feature type="region of interest" description="Disordered" evidence="2">
    <location>
        <begin position="535"/>
        <end position="556"/>
    </location>
</feature>
<dbReference type="SUPFAM" id="SSF56349">
    <property type="entry name" value="DNA breaking-rejoining enzymes"/>
    <property type="match status" value="1"/>
</dbReference>
<dbReference type="Gene3D" id="1.10.443.10">
    <property type="entry name" value="Intergrase catalytic core"/>
    <property type="match status" value="1"/>
</dbReference>
<sequence>MIVQRARNGEPALCQDCYRTPEAVCHRCGRTRPCYHARTDKPVCGPCTERPAATCTRCRRQRPISAHWPLGAVCQTCYLKILHTPAECALCHGTHPLTGRAASGAGLCGPCAGYPVDYACACCGRTGYLHAAGRCAYCVLDDRLRTLLTGPDGQITAQLLPLLEVFSQVDNPADAIERCAGSPSLRLLAQLAASGEPLTHESLDAFGSGMSVNYLRDLLVHSRVLPPQADDVERIPAWLETQLATRPAHHGTLMRPFLHWFLLKRARRRATNRPYKASDEYGLRARLGQALHLLKWLDDQYLALNALNQHVLDIWLSEGTTARRDISYFLTWTAARRLTGSLTVPPRPADQPTSFLDEDNQWPLLQRCLTDTTLPLDTRCIAALSLLYGLPLQRLRHLTCDQLERTAKGDTVLKIGSSPLPLPPPLADLLTRLATAPPPRRRSAFQSPDGETQPAYLFPGVSPGRPVSPQTIRSRLKSLGITARPTRNSALVALASDFPAVIVADYLGMHISTTTRWVNYIRKDWATYVAARTEDTKNRAGSSDSGTPTLVRTPGG</sequence>
<evidence type="ECO:0000313" key="4">
    <source>
        <dbReference type="Proteomes" id="UP001601288"/>
    </source>
</evidence>
<name>A0ABW6LT11_9ACTN</name>
<evidence type="ECO:0000256" key="1">
    <source>
        <dbReference type="ARBA" id="ARBA00023172"/>
    </source>
</evidence>
<feature type="region of interest" description="Disordered" evidence="2">
    <location>
        <begin position="438"/>
        <end position="464"/>
    </location>
</feature>
<dbReference type="EMBL" id="JBIAFP010000038">
    <property type="protein sequence ID" value="MFE9230712.1"/>
    <property type="molecule type" value="Genomic_DNA"/>
</dbReference>
<dbReference type="RefSeq" id="WP_358291041.1">
    <property type="nucleotide sequence ID" value="NZ_JBEYGJ010000046.1"/>
</dbReference>
<dbReference type="Proteomes" id="UP001601288">
    <property type="component" value="Unassembled WGS sequence"/>
</dbReference>
<dbReference type="InterPro" id="IPR011010">
    <property type="entry name" value="DNA_brk_join_enz"/>
</dbReference>
<evidence type="ECO:0000313" key="3">
    <source>
        <dbReference type="EMBL" id="MFE9230712.1"/>
    </source>
</evidence>
<feature type="compositionally biased region" description="Polar residues" evidence="2">
    <location>
        <begin position="539"/>
        <end position="550"/>
    </location>
</feature>
<proteinExistence type="predicted"/>
<keyword evidence="4" id="KW-1185">Reference proteome</keyword>
<keyword evidence="1" id="KW-0233">DNA recombination</keyword>
<evidence type="ECO:0000256" key="2">
    <source>
        <dbReference type="SAM" id="MobiDB-lite"/>
    </source>
</evidence>
<accession>A0ABW6LT11</accession>
<organism evidence="3 4">
    <name type="scientific">Streptomyces massasporeus</name>
    <dbReference type="NCBI Taxonomy" id="67324"/>
    <lineage>
        <taxon>Bacteria</taxon>
        <taxon>Bacillati</taxon>
        <taxon>Actinomycetota</taxon>
        <taxon>Actinomycetes</taxon>
        <taxon>Kitasatosporales</taxon>
        <taxon>Streptomycetaceae</taxon>
        <taxon>Streptomyces</taxon>
    </lineage>
</organism>
<gene>
    <name evidence="3" type="ORF">ACFYM3_40300</name>
</gene>
<comment type="caution">
    <text evidence="3">The sequence shown here is derived from an EMBL/GenBank/DDBJ whole genome shotgun (WGS) entry which is preliminary data.</text>
</comment>
<dbReference type="InterPro" id="IPR013762">
    <property type="entry name" value="Integrase-like_cat_sf"/>
</dbReference>
<reference evidence="3 4" key="1">
    <citation type="submission" date="2024-10" db="EMBL/GenBank/DDBJ databases">
        <title>The Natural Products Discovery Center: Release of the First 8490 Sequenced Strains for Exploring Actinobacteria Biosynthetic Diversity.</title>
        <authorList>
            <person name="Kalkreuter E."/>
            <person name="Kautsar S.A."/>
            <person name="Yang D."/>
            <person name="Bader C.D."/>
            <person name="Teijaro C.N."/>
            <person name="Fluegel L."/>
            <person name="Davis C.M."/>
            <person name="Simpson J.R."/>
            <person name="Lauterbach L."/>
            <person name="Steele A.D."/>
            <person name="Gui C."/>
            <person name="Meng S."/>
            <person name="Li G."/>
            <person name="Viehrig K."/>
            <person name="Ye F."/>
            <person name="Su P."/>
            <person name="Kiefer A.F."/>
            <person name="Nichols A."/>
            <person name="Cepeda A.J."/>
            <person name="Yan W."/>
            <person name="Fan B."/>
            <person name="Jiang Y."/>
            <person name="Adhikari A."/>
            <person name="Zheng C.-J."/>
            <person name="Schuster L."/>
            <person name="Cowan T.M."/>
            <person name="Smanski M.J."/>
            <person name="Chevrette M.G."/>
            <person name="De Carvalho L.P.S."/>
            <person name="Shen B."/>
        </authorList>
    </citation>
    <scope>NUCLEOTIDE SEQUENCE [LARGE SCALE GENOMIC DNA]</scope>
    <source>
        <strain evidence="3 4">NPDC007066</strain>
    </source>
</reference>
<protein>
    <submittedName>
        <fullName evidence="3">Uncharacterized protein</fullName>
    </submittedName>
</protein>